<evidence type="ECO:0000256" key="2">
    <source>
        <dbReference type="SAM" id="MobiDB-lite"/>
    </source>
</evidence>
<feature type="compositionally biased region" description="Polar residues" evidence="2">
    <location>
        <begin position="397"/>
        <end position="406"/>
    </location>
</feature>
<dbReference type="GO" id="GO:0035091">
    <property type="term" value="F:phosphatidylinositol binding"/>
    <property type="evidence" value="ECO:0007669"/>
    <property type="project" value="InterPro"/>
</dbReference>
<dbReference type="Gene3D" id="1.25.40.90">
    <property type="match status" value="1"/>
</dbReference>
<dbReference type="InParanoid" id="A0A2T3B7M4"/>
<dbReference type="GO" id="GO:0003729">
    <property type="term" value="F:mRNA binding"/>
    <property type="evidence" value="ECO:0007669"/>
    <property type="project" value="InterPro"/>
</dbReference>
<dbReference type="Pfam" id="PF11526">
    <property type="entry name" value="Pfc11_Clp1_ID"/>
    <property type="match status" value="1"/>
</dbReference>
<feature type="compositionally biased region" description="Low complexity" evidence="2">
    <location>
        <begin position="237"/>
        <end position="247"/>
    </location>
</feature>
<dbReference type="CDD" id="cd16982">
    <property type="entry name" value="CID_Pcf11"/>
    <property type="match status" value="1"/>
</dbReference>
<dbReference type="GO" id="GO:0016192">
    <property type="term" value="P:vesicle-mediated transport"/>
    <property type="evidence" value="ECO:0007669"/>
    <property type="project" value="UniProtKB-ARBA"/>
</dbReference>
<dbReference type="STRING" id="857342.A0A2T3B7M4"/>
<feature type="region of interest" description="Disordered" evidence="2">
    <location>
        <begin position="653"/>
        <end position="684"/>
    </location>
</feature>
<dbReference type="GeneID" id="36569718"/>
<dbReference type="SMART" id="SM00582">
    <property type="entry name" value="RPR"/>
    <property type="match status" value="1"/>
</dbReference>
<name>A0A2T3B7M4_AMORE</name>
<dbReference type="PROSITE" id="PS50179">
    <property type="entry name" value="VHS"/>
    <property type="match status" value="1"/>
</dbReference>
<evidence type="ECO:0000313" key="5">
    <source>
        <dbReference type="EMBL" id="PSS22884.1"/>
    </source>
</evidence>
<accession>A0A2T3B7M4</accession>
<dbReference type="Proteomes" id="UP000241818">
    <property type="component" value="Unassembled WGS sequence"/>
</dbReference>
<dbReference type="InterPro" id="IPR054127">
    <property type="entry name" value="Pcf11_C"/>
</dbReference>
<dbReference type="FunFam" id="1.25.40.90:FF:000016">
    <property type="entry name" value="mRNA cleavage factor complex component Pcf11"/>
    <property type="match status" value="1"/>
</dbReference>
<feature type="compositionally biased region" description="Polar residues" evidence="2">
    <location>
        <begin position="205"/>
        <end position="232"/>
    </location>
</feature>
<dbReference type="GO" id="GO:0005849">
    <property type="term" value="C:mRNA cleavage factor complex"/>
    <property type="evidence" value="ECO:0007669"/>
    <property type="project" value="InterPro"/>
</dbReference>
<sequence>MADSHSSRLAYGSPSDEVAEDYRKALEDLTMNSRYEISNLTVIAKENTEHALAISEALKNHIKQTSPAKKLPAFYVLDSVVKNVGTPYTLFFGRQLYSTFMEAYALVDNNVRRKMDEMLKTWKEPVPGSIDTRPVFPPEVTRPIENALIKARTSAVQAHQEHLRSQQQLMGRGRPIASPAPYRNTPTPPGALRPQTQVPPGYASGYSQQQFPPPANGQQYSNQMNGHQQYGLPQQPPSQHYSQPSGSASSWQQPQMMGYRAPENSIDTLNSDIANLITASKAEFAQNPWDSSIQTRLKALLDLQTILSSQKLPPDQIALIKDQVAQLSEASQPQPRIQTPPAHPPPPAPVAAAPPPAQQPSLSSILGSGALAALLARQSATPQPTPPAQSVAPVRSPPQTRAQPSYNPLAPPASSSTPVPDPNSLLEKLRAAGMLPAVPAVPAATSTPPLPIGSLVGSVPPGFPPPFINTPPNATRTPLADVPNDVVLKPASLKIPRPHLISNLYERLGSPCTQCGRRFQSDDEGRKKKTAHMDWHFRVHQRMTEAEKRGQHRSWYVDELDWIKSREVEEDQNTSAADIAGGPGAAGSVTANEPKLQYLAVPDDPALANSICPICQEKFEMKWLDDAQEFVWMDARKIGDRIYHASCYAEATKDGGNSQVKRGTPEPILGKRKAEVSGIENRRL</sequence>
<feature type="compositionally biased region" description="Basic and acidic residues" evidence="2">
    <location>
        <begin position="672"/>
        <end position="684"/>
    </location>
</feature>
<feature type="compositionally biased region" description="Pro residues" evidence="2">
    <location>
        <begin position="341"/>
        <end position="358"/>
    </location>
</feature>
<feature type="region of interest" description="Disordered" evidence="2">
    <location>
        <begin position="378"/>
        <end position="424"/>
    </location>
</feature>
<dbReference type="GO" id="GO:0000993">
    <property type="term" value="F:RNA polymerase II complex binding"/>
    <property type="evidence" value="ECO:0007669"/>
    <property type="project" value="InterPro"/>
</dbReference>
<dbReference type="RefSeq" id="XP_024722930.1">
    <property type="nucleotide sequence ID" value="XM_024861637.1"/>
</dbReference>
<dbReference type="InterPro" id="IPR002014">
    <property type="entry name" value="VHS_dom"/>
</dbReference>
<gene>
    <name evidence="5" type="ORF">M430DRAFT_116505</name>
</gene>
<dbReference type="GO" id="GO:0005737">
    <property type="term" value="C:cytoplasm"/>
    <property type="evidence" value="ECO:0007669"/>
    <property type="project" value="TreeGrafter"/>
</dbReference>
<dbReference type="InterPro" id="IPR021605">
    <property type="entry name" value="Pcf11_Clp1-ID"/>
</dbReference>
<dbReference type="GO" id="GO:0006369">
    <property type="term" value="P:termination of RNA polymerase II transcription"/>
    <property type="evidence" value="ECO:0007669"/>
    <property type="project" value="InterPro"/>
</dbReference>
<dbReference type="AlphaFoldDB" id="A0A2T3B7M4"/>
<feature type="compositionally biased region" description="Low complexity" evidence="2">
    <location>
        <begin position="378"/>
        <end position="394"/>
    </location>
</feature>
<dbReference type="SUPFAM" id="SSF48464">
    <property type="entry name" value="ENTH/VHS domain"/>
    <property type="match status" value="1"/>
</dbReference>
<dbReference type="InterPro" id="IPR045154">
    <property type="entry name" value="PCF11-like"/>
</dbReference>
<dbReference type="InterPro" id="IPR006569">
    <property type="entry name" value="CID_dom"/>
</dbReference>
<dbReference type="FunCoup" id="A0A2T3B7M4">
    <property type="interactions" value="483"/>
</dbReference>
<keyword evidence="6" id="KW-1185">Reference proteome</keyword>
<comment type="subunit">
    <text evidence="1">Component of the ESCRT-0 complex composed of HSE1 and VPS27.</text>
</comment>
<evidence type="ECO:0000313" key="6">
    <source>
        <dbReference type="Proteomes" id="UP000241818"/>
    </source>
</evidence>
<dbReference type="GO" id="GO:0043130">
    <property type="term" value="F:ubiquitin binding"/>
    <property type="evidence" value="ECO:0007669"/>
    <property type="project" value="InterPro"/>
</dbReference>
<feature type="region of interest" description="Disordered" evidence="2">
    <location>
        <begin position="327"/>
        <end position="363"/>
    </location>
</feature>
<feature type="region of interest" description="Disordered" evidence="2">
    <location>
        <begin position="155"/>
        <end position="254"/>
    </location>
</feature>
<dbReference type="PANTHER" id="PTHR15921">
    <property type="entry name" value="PRE-MRNA CLEAVAGE COMPLEX II"/>
    <property type="match status" value="1"/>
</dbReference>
<dbReference type="GO" id="GO:0007034">
    <property type="term" value="P:vacuolar transport"/>
    <property type="evidence" value="ECO:0007669"/>
    <property type="project" value="UniProtKB-ARBA"/>
</dbReference>
<dbReference type="OrthoDB" id="343582at2759"/>
<reference evidence="5 6" key="1">
    <citation type="journal article" date="2018" name="New Phytol.">
        <title>Comparative genomics and transcriptomics depict ericoid mycorrhizal fungi as versatile saprotrophs and plant mutualists.</title>
        <authorList>
            <person name="Martino E."/>
            <person name="Morin E."/>
            <person name="Grelet G.A."/>
            <person name="Kuo A."/>
            <person name="Kohler A."/>
            <person name="Daghino S."/>
            <person name="Barry K.W."/>
            <person name="Cichocki N."/>
            <person name="Clum A."/>
            <person name="Dockter R.B."/>
            <person name="Hainaut M."/>
            <person name="Kuo R.C."/>
            <person name="LaButti K."/>
            <person name="Lindahl B.D."/>
            <person name="Lindquist E.A."/>
            <person name="Lipzen A."/>
            <person name="Khouja H.R."/>
            <person name="Magnuson J."/>
            <person name="Murat C."/>
            <person name="Ohm R.A."/>
            <person name="Singer S.W."/>
            <person name="Spatafora J.W."/>
            <person name="Wang M."/>
            <person name="Veneault-Fourrey C."/>
            <person name="Henrissat B."/>
            <person name="Grigoriev I.V."/>
            <person name="Martin F.M."/>
            <person name="Perotto S."/>
        </authorList>
    </citation>
    <scope>NUCLEOTIDE SEQUENCE [LARGE SCALE GENOMIC DNA]</scope>
    <source>
        <strain evidence="5 6">ATCC 22711</strain>
    </source>
</reference>
<feature type="domain" description="VHS" evidence="3">
    <location>
        <begin position="57"/>
        <end position="134"/>
    </location>
</feature>
<proteinExistence type="predicted"/>
<evidence type="ECO:0000259" key="3">
    <source>
        <dbReference type="PROSITE" id="PS50179"/>
    </source>
</evidence>
<feature type="domain" description="CID" evidence="4">
    <location>
        <begin position="14"/>
        <end position="152"/>
    </location>
</feature>
<dbReference type="EMBL" id="KZ679008">
    <property type="protein sequence ID" value="PSS22884.1"/>
    <property type="molecule type" value="Genomic_DNA"/>
</dbReference>
<evidence type="ECO:0000256" key="1">
    <source>
        <dbReference type="ARBA" id="ARBA00011446"/>
    </source>
</evidence>
<dbReference type="InterPro" id="IPR047415">
    <property type="entry name" value="Pcf11_CID"/>
</dbReference>
<dbReference type="InterPro" id="IPR008942">
    <property type="entry name" value="ENTH_VHS"/>
</dbReference>
<protein>
    <recommendedName>
        <fullName evidence="7">CID domain-containing protein</fullName>
    </recommendedName>
</protein>
<organism evidence="5 6">
    <name type="scientific">Amorphotheca resinae ATCC 22711</name>
    <dbReference type="NCBI Taxonomy" id="857342"/>
    <lineage>
        <taxon>Eukaryota</taxon>
        <taxon>Fungi</taxon>
        <taxon>Dikarya</taxon>
        <taxon>Ascomycota</taxon>
        <taxon>Pezizomycotina</taxon>
        <taxon>Leotiomycetes</taxon>
        <taxon>Helotiales</taxon>
        <taxon>Amorphothecaceae</taxon>
        <taxon>Amorphotheca</taxon>
    </lineage>
</organism>
<dbReference type="PROSITE" id="PS51391">
    <property type="entry name" value="CID"/>
    <property type="match status" value="1"/>
</dbReference>
<dbReference type="Pfam" id="PF21936">
    <property type="entry name" value="Pcf11_C"/>
    <property type="match status" value="1"/>
</dbReference>
<dbReference type="Pfam" id="PF04818">
    <property type="entry name" value="CID"/>
    <property type="match status" value="1"/>
</dbReference>
<evidence type="ECO:0008006" key="7">
    <source>
        <dbReference type="Google" id="ProtNLM"/>
    </source>
</evidence>
<evidence type="ECO:0000259" key="4">
    <source>
        <dbReference type="PROSITE" id="PS51391"/>
    </source>
</evidence>
<dbReference type="GO" id="GO:0031124">
    <property type="term" value="P:mRNA 3'-end processing"/>
    <property type="evidence" value="ECO:0007669"/>
    <property type="project" value="InterPro"/>
</dbReference>
<dbReference type="PANTHER" id="PTHR15921:SF3">
    <property type="entry name" value="PRE-MRNA CLEAVAGE COMPLEX 2 PROTEIN PCF11"/>
    <property type="match status" value="1"/>
</dbReference>